<dbReference type="EMBL" id="AUBJ02000001">
    <property type="protein sequence ID" value="MCP2334325.1"/>
    <property type="molecule type" value="Genomic_DNA"/>
</dbReference>
<name>A0ABT1JP68_ACTCY</name>
<keyword evidence="4" id="KW-1185">Reference proteome</keyword>
<evidence type="ECO:0000256" key="1">
    <source>
        <dbReference type="SAM" id="MobiDB-lite"/>
    </source>
</evidence>
<evidence type="ECO:0000313" key="4">
    <source>
        <dbReference type="Proteomes" id="UP000791080"/>
    </source>
</evidence>
<reference evidence="3 4" key="2">
    <citation type="submission" date="2022-06" db="EMBL/GenBank/DDBJ databases">
        <title>Genomic Encyclopedia of Type Strains, Phase I: the one thousand microbial genomes (KMG-I) project.</title>
        <authorList>
            <person name="Kyrpides N."/>
        </authorList>
    </citation>
    <scope>NUCLEOTIDE SEQUENCE [LARGE SCALE GENOMIC DNA]</scope>
    <source>
        <strain evidence="3 4">DSM 43889</strain>
    </source>
</reference>
<dbReference type="RefSeq" id="WP_026419892.1">
    <property type="nucleotide sequence ID" value="NZ_AUBJ02000001.1"/>
</dbReference>
<sequence>MPRFDTPEPIAVLIELGVTSETRIIASDRADTWVEVRPTDESDDSDVRAAQRVSVEYTDGVLRVQGPRAPVFDFSRRTRSVDVVVELPTGSRLTGSVQLGDLTCVGRLAETRFRTSMGNVHLEHTGPLRLETGHGHVTVTRTEGDIEIHTGSGQVRLGRVEGTSVVRNSNGDIHLGAVGGHARLSSSNGGISVGRAEAGVIAKTANGSIRLDEATRDSVTLESALGEIEVGIADGTAAWLEVFTKFGRVRNLLDEASGPEGSESTVDVRARTSHGDITISRA</sequence>
<feature type="domain" description="DUF4097" evidence="2">
    <location>
        <begin position="19"/>
        <end position="279"/>
    </location>
</feature>
<proteinExistence type="predicted"/>
<organism evidence="3 4">
    <name type="scientific">Actinoalloteichus caeruleus DSM 43889</name>
    <dbReference type="NCBI Taxonomy" id="1120930"/>
    <lineage>
        <taxon>Bacteria</taxon>
        <taxon>Bacillati</taxon>
        <taxon>Actinomycetota</taxon>
        <taxon>Actinomycetes</taxon>
        <taxon>Pseudonocardiales</taxon>
        <taxon>Pseudonocardiaceae</taxon>
        <taxon>Actinoalloteichus</taxon>
        <taxon>Actinoalloteichus cyanogriseus</taxon>
    </lineage>
</organism>
<feature type="region of interest" description="Disordered" evidence="1">
    <location>
        <begin position="256"/>
        <end position="282"/>
    </location>
</feature>
<dbReference type="Pfam" id="PF13349">
    <property type="entry name" value="DUF4097"/>
    <property type="match status" value="1"/>
</dbReference>
<comment type="caution">
    <text evidence="3">The sequence shown here is derived from an EMBL/GenBank/DDBJ whole genome shotgun (WGS) entry which is preliminary data.</text>
</comment>
<gene>
    <name evidence="3" type="ORF">G443_004595</name>
</gene>
<evidence type="ECO:0000313" key="3">
    <source>
        <dbReference type="EMBL" id="MCP2334325.1"/>
    </source>
</evidence>
<accession>A0ABT1JP68</accession>
<dbReference type="InterPro" id="IPR025164">
    <property type="entry name" value="Toastrack_DUF4097"/>
</dbReference>
<reference evidence="3 4" key="1">
    <citation type="submission" date="2013-07" db="EMBL/GenBank/DDBJ databases">
        <authorList>
            <consortium name="DOE Joint Genome Institute"/>
            <person name="Reeve W."/>
            <person name="Huntemann M."/>
            <person name="Han J."/>
            <person name="Chen A."/>
            <person name="Kyrpides N."/>
            <person name="Mavromatis K."/>
            <person name="Markowitz V."/>
            <person name="Palaniappan K."/>
            <person name="Ivanova N."/>
            <person name="Schaumberg A."/>
            <person name="Pati A."/>
            <person name="Liolios K."/>
            <person name="Nordberg H.P."/>
            <person name="Cantor M.N."/>
            <person name="Hua S.X."/>
            <person name="Woyke T."/>
        </authorList>
    </citation>
    <scope>NUCLEOTIDE SEQUENCE [LARGE SCALE GENOMIC DNA]</scope>
    <source>
        <strain evidence="3 4">DSM 43889</strain>
    </source>
</reference>
<evidence type="ECO:0000259" key="2">
    <source>
        <dbReference type="Pfam" id="PF13349"/>
    </source>
</evidence>
<protein>
    <submittedName>
        <fullName evidence="3">Adhesin</fullName>
    </submittedName>
</protein>
<dbReference type="Proteomes" id="UP000791080">
    <property type="component" value="Unassembled WGS sequence"/>
</dbReference>